<protein>
    <submittedName>
        <fullName evidence="1">Uncharacterized protein</fullName>
    </submittedName>
</protein>
<keyword evidence="2" id="KW-1185">Reference proteome</keyword>
<dbReference type="Proteomes" id="UP001564626">
    <property type="component" value="Unassembled WGS sequence"/>
</dbReference>
<accession>A0ABV4CLF1</accession>
<sequence length="108" mass="11483">MNGAGWLAAGLAVAALALVWAARHRTAPGQHGGAGAAATPARLLIERCHAESLPARPPLRLSWSGDLSDALADEPTRVLPRVAPDPLPSSYSRDRETLRRLLDALHRL</sequence>
<dbReference type="RefSeq" id="WP_345364087.1">
    <property type="nucleotide sequence ID" value="NZ_BAABII010000010.1"/>
</dbReference>
<gene>
    <name evidence="1" type="ORF">AB8O55_18145</name>
</gene>
<evidence type="ECO:0000313" key="1">
    <source>
        <dbReference type="EMBL" id="MEY8041328.1"/>
    </source>
</evidence>
<proteinExistence type="predicted"/>
<dbReference type="EMBL" id="JBGEHV010000034">
    <property type="protein sequence ID" value="MEY8041328.1"/>
    <property type="molecule type" value="Genomic_DNA"/>
</dbReference>
<organism evidence="1 2">
    <name type="scientific">Saccharopolyspora cebuensis</name>
    <dbReference type="NCBI Taxonomy" id="418759"/>
    <lineage>
        <taxon>Bacteria</taxon>
        <taxon>Bacillati</taxon>
        <taxon>Actinomycetota</taxon>
        <taxon>Actinomycetes</taxon>
        <taxon>Pseudonocardiales</taxon>
        <taxon>Pseudonocardiaceae</taxon>
        <taxon>Saccharopolyspora</taxon>
    </lineage>
</organism>
<name>A0ABV4CLF1_9PSEU</name>
<reference evidence="1 2" key="1">
    <citation type="submission" date="2024-08" db="EMBL/GenBank/DDBJ databases">
        <title>Genome mining of Saccharopolyspora cebuensis PGLac3 from Nigerian medicinal plant.</title>
        <authorList>
            <person name="Ezeobiora C.E."/>
            <person name="Igbokwe N.H."/>
            <person name="Amin D.H."/>
            <person name="Mendie U.E."/>
        </authorList>
    </citation>
    <scope>NUCLEOTIDE SEQUENCE [LARGE SCALE GENOMIC DNA]</scope>
    <source>
        <strain evidence="1 2">PGLac3</strain>
    </source>
</reference>
<comment type="caution">
    <text evidence="1">The sequence shown here is derived from an EMBL/GenBank/DDBJ whole genome shotgun (WGS) entry which is preliminary data.</text>
</comment>
<evidence type="ECO:0000313" key="2">
    <source>
        <dbReference type="Proteomes" id="UP001564626"/>
    </source>
</evidence>